<proteinExistence type="predicted"/>
<sequence>MSSAIIQIVAGISILTNAIIYGIDVFGGVIMKSVLAKLDDATMTSVAGWGHYFGDRRLPVAGITGLVSAVVASVISLITAHYAAAVATLVATIALVLWLGLYATAAKPINTLQKAAALGGTLPDDARELQTRWDSLLPARISLQTTALVALVVAVALA</sequence>
<name>A0ABR5I8J3_9ACTN</name>
<dbReference type="Proteomes" id="UP000037247">
    <property type="component" value="Unassembled WGS sequence"/>
</dbReference>
<gene>
    <name evidence="2" type="ORF">ABW18_18010</name>
</gene>
<evidence type="ECO:0000256" key="1">
    <source>
        <dbReference type="SAM" id="Phobius"/>
    </source>
</evidence>
<dbReference type="RefSeq" id="WP_049700371.1">
    <property type="nucleotide sequence ID" value="NZ_JAQDQF010000007.1"/>
</dbReference>
<evidence type="ECO:0000313" key="3">
    <source>
        <dbReference type="Proteomes" id="UP000037247"/>
    </source>
</evidence>
<keyword evidence="1" id="KW-0812">Transmembrane</keyword>
<protein>
    <recommendedName>
        <fullName evidence="4">DUF1772 domain-containing protein</fullName>
    </recommendedName>
</protein>
<keyword evidence="1" id="KW-0472">Membrane</keyword>
<reference evidence="2 3" key="1">
    <citation type="submission" date="2015-05" db="EMBL/GenBank/DDBJ databases">
        <title>Draft genome sequence of the bacterium Gordonia jacobaea a new member of the Gordonia genus.</title>
        <authorList>
            <person name="Jimenez-Galisteo G."/>
            <person name="Dominguez A."/>
            <person name="Munoz E."/>
            <person name="Vinas M."/>
        </authorList>
    </citation>
    <scope>NUCLEOTIDE SEQUENCE [LARGE SCALE GENOMIC DNA]</scope>
    <source>
        <strain evidence="3">mv1</strain>
    </source>
</reference>
<organism evidence="2 3">
    <name type="scientific">Gordonia jacobaea</name>
    <dbReference type="NCBI Taxonomy" id="122202"/>
    <lineage>
        <taxon>Bacteria</taxon>
        <taxon>Bacillati</taxon>
        <taxon>Actinomycetota</taxon>
        <taxon>Actinomycetes</taxon>
        <taxon>Mycobacteriales</taxon>
        <taxon>Gordoniaceae</taxon>
        <taxon>Gordonia</taxon>
    </lineage>
</organism>
<feature type="transmembrane region" description="Helical" evidence="1">
    <location>
        <begin position="6"/>
        <end position="30"/>
    </location>
</feature>
<feature type="transmembrane region" description="Helical" evidence="1">
    <location>
        <begin position="84"/>
        <end position="105"/>
    </location>
</feature>
<evidence type="ECO:0000313" key="2">
    <source>
        <dbReference type="EMBL" id="KNA89922.1"/>
    </source>
</evidence>
<keyword evidence="1" id="KW-1133">Transmembrane helix</keyword>
<keyword evidence="3" id="KW-1185">Reference proteome</keyword>
<evidence type="ECO:0008006" key="4">
    <source>
        <dbReference type="Google" id="ProtNLM"/>
    </source>
</evidence>
<comment type="caution">
    <text evidence="2">The sequence shown here is derived from an EMBL/GenBank/DDBJ whole genome shotgun (WGS) entry which is preliminary data.</text>
</comment>
<dbReference type="EMBL" id="LDTZ01000021">
    <property type="protein sequence ID" value="KNA89922.1"/>
    <property type="molecule type" value="Genomic_DNA"/>
</dbReference>
<feature type="transmembrane region" description="Helical" evidence="1">
    <location>
        <begin position="58"/>
        <end position="78"/>
    </location>
</feature>
<accession>A0ABR5I8J3</accession>